<sequence>MLTRATDNIIEELIDATYSDPADVRQRHVFAHALHGLVRLAKSEQLRDMRRDVARATSLQAGHSSRQQARTLLRKIGMELARDTGGVPGAPDTLRGGVEDR</sequence>
<dbReference type="Proteomes" id="UP000573499">
    <property type="component" value="Unassembled WGS sequence"/>
</dbReference>
<evidence type="ECO:0000256" key="1">
    <source>
        <dbReference type="SAM" id="MobiDB-lite"/>
    </source>
</evidence>
<gene>
    <name evidence="2" type="ORF">H3H39_20960</name>
</gene>
<protein>
    <submittedName>
        <fullName evidence="2">Uncharacterized protein</fullName>
    </submittedName>
</protein>
<feature type="region of interest" description="Disordered" evidence="1">
    <location>
        <begin position="80"/>
        <end position="101"/>
    </location>
</feature>
<comment type="caution">
    <text evidence="2">The sequence shown here is derived from an EMBL/GenBank/DDBJ whole genome shotgun (WGS) entry which is preliminary data.</text>
</comment>
<evidence type="ECO:0000313" key="2">
    <source>
        <dbReference type="EMBL" id="MBA5689519.1"/>
    </source>
</evidence>
<reference evidence="2 3" key="1">
    <citation type="submission" date="2020-07" db="EMBL/GenBank/DDBJ databases">
        <title>Novel species isolated from subtropical streams in China.</title>
        <authorList>
            <person name="Lu H."/>
        </authorList>
    </citation>
    <scope>NUCLEOTIDE SEQUENCE [LARGE SCALE GENOMIC DNA]</scope>
    <source>
        <strain evidence="2 3">LX47W</strain>
    </source>
</reference>
<accession>A0A7W2FDC9</accession>
<keyword evidence="3" id="KW-1185">Reference proteome</keyword>
<organism evidence="2 3">
    <name type="scientific">Rugamonas apoptosis</name>
    <dbReference type="NCBI Taxonomy" id="2758570"/>
    <lineage>
        <taxon>Bacteria</taxon>
        <taxon>Pseudomonadati</taxon>
        <taxon>Pseudomonadota</taxon>
        <taxon>Betaproteobacteria</taxon>
        <taxon>Burkholderiales</taxon>
        <taxon>Oxalobacteraceae</taxon>
        <taxon>Telluria group</taxon>
        <taxon>Rugamonas</taxon>
    </lineage>
</organism>
<name>A0A7W2FDC9_9BURK</name>
<dbReference type="EMBL" id="JACEZU010000011">
    <property type="protein sequence ID" value="MBA5689519.1"/>
    <property type="molecule type" value="Genomic_DNA"/>
</dbReference>
<proteinExistence type="predicted"/>
<dbReference type="RefSeq" id="WP_182156175.1">
    <property type="nucleotide sequence ID" value="NZ_JACEZU010000011.1"/>
</dbReference>
<evidence type="ECO:0000313" key="3">
    <source>
        <dbReference type="Proteomes" id="UP000573499"/>
    </source>
</evidence>
<dbReference type="AlphaFoldDB" id="A0A7W2FDC9"/>